<feature type="transmembrane region" description="Helical" evidence="9">
    <location>
        <begin position="281"/>
        <end position="299"/>
    </location>
</feature>
<dbReference type="InterPro" id="IPR011527">
    <property type="entry name" value="ABC1_TM_dom"/>
</dbReference>
<dbReference type="InterPro" id="IPR003593">
    <property type="entry name" value="AAA+_ATPase"/>
</dbReference>
<feature type="transmembrane region" description="Helical" evidence="9">
    <location>
        <begin position="165"/>
        <end position="185"/>
    </location>
</feature>
<feature type="transmembrane region" description="Helical" evidence="9">
    <location>
        <begin position="802"/>
        <end position="825"/>
    </location>
</feature>
<dbReference type="InterPro" id="IPR017871">
    <property type="entry name" value="ABC_transporter-like_CS"/>
</dbReference>
<feature type="transmembrane region" description="Helical" evidence="9">
    <location>
        <begin position="917"/>
        <end position="939"/>
    </location>
</feature>
<dbReference type="FunFam" id="3.40.50.300:FF:000854">
    <property type="entry name" value="Multidrug ABC transporter ATP-binding protein"/>
    <property type="match status" value="1"/>
</dbReference>
<evidence type="ECO:0000256" key="6">
    <source>
        <dbReference type="ARBA" id="ARBA00022840"/>
    </source>
</evidence>
<keyword evidence="8 9" id="KW-0472">Membrane</keyword>
<sequence>MFDKRLFSVAPGIGRLVAAKVAALWVMLIANIAFAVTVVLALADLLRAVDRNAPVAAVCQVDPNGGCVTPTPLERLAAFVPAPDGHAIAVYAAAFVVIAAVRYAATRAATHFGFLAAERVKLALRQKLMRKMLTLGPSYPNVTRTADVVQLAGEGIEQVQTFFELFLPQLFFSILAPVTLFVVLLPVNIPAAATLLVCAPLIVLIVGLVAMSAARVFKKYWGKYTDLGSTFLDDLQGLETLKIFDADERAHAVMNRRAEEFRVMTMNVLQIQLRSLSVMDLVAYGGSAAGIIVALWQYLSPDVALPLTGFLLVVLLSADFFIPLRQLGSYFHVAMNGMTSSRKIFALLDLPEPEHGGRPLPAGDVEVTFDGVSFAYGADTASDDDPAGTYALHGATFTARPRTLTAVVGASGSGKSTAAGLISGRLTGYEGSLTLGGVELRDLTLDALLQDVTIVSATSHLFRGTLRENLLMARPDAGDDELMAALHAARIDDIVRNGADGLDMPIADDGGNLSGGQRQRIALARGLLHDSAVYVFDEATSNVDVESERLILEAIHELAAHKTVIMITHRMANAVDADTVVVFDHGAVVQTGPHAALMADADGVYARMFRTQSAVEDLDGAGHGAAIAAASDDVAAASADAAAIPADVAERTGTATSDDAGRTAPAAADTSSTGRLIARLLRVASPLRGFMTLAVVCGTIGHLAAAAIPVFGVFAVLTLAGHPVWGLGFGASVAVMVVSAVLRGAMRYVEQYMNHNVAFRLLALFRDKAFGALRRLAPAKLAGRGRGDLIALITTDVELLEIFFAHTISPVAIATVTSLVFAVALAALDPWYALLLVVAHLVVGAALPKAFAARVKPMGERIRRESSQLDDYVLDGMRGIDEIIRFRQGDRRVDGITSRTKSLWAERGRLSRANGSFAAIGGVLVEFFVAAAVAVAWWASVGTPLSIPESAIAVVLIASSFGPTLALSALPANLTQTFAAARRLFSLMDEAPAVVENGAETPRYDGMAMSHVTFAYPQSGFGPAKARPVLNDVSISVPKTGVLGIQGRSGAGKSTMLKLLLHYWDPQSGAVALSGVDIRDVEPHHRRRIQTMMTQETYLFDGTIRENLLIAVPDVEADGGDAASGVDGSASVDARLLDACRKASVDDLIASLPDGLDTQVGELGDRLSEGERQRIGLARMFLRRADLVLFDEPTSRLDAFNEAVILRSIRTLAVGDVGDADGAAASGNAHGAVDDVDKSGDIPATRHAAPAIVLVSHRESAMRIADHVLHADDVDYADGRTC</sequence>
<feature type="domain" description="ABC transporter" evidence="10">
    <location>
        <begin position="367"/>
        <end position="610"/>
    </location>
</feature>
<dbReference type="SUPFAM" id="SSF52540">
    <property type="entry name" value="P-loop containing nucleoside triphosphate hydrolases"/>
    <property type="match status" value="2"/>
</dbReference>
<dbReference type="OrthoDB" id="9806127at2"/>
<protein>
    <submittedName>
        <fullName evidence="12">ABC transporter ATP-binding protein</fullName>
    </submittedName>
</protein>
<name>A0A2M9HAW6_9BIFI</name>
<evidence type="ECO:0000256" key="3">
    <source>
        <dbReference type="ARBA" id="ARBA00022475"/>
    </source>
</evidence>
<comment type="subcellular location">
    <subcellularLocation>
        <location evidence="1">Cell membrane</location>
        <topology evidence="1">Multi-pass membrane protein</topology>
    </subcellularLocation>
</comment>
<dbReference type="InterPro" id="IPR036640">
    <property type="entry name" value="ABC1_TM_sf"/>
</dbReference>
<dbReference type="PROSITE" id="PS50893">
    <property type="entry name" value="ABC_TRANSPORTER_2"/>
    <property type="match status" value="2"/>
</dbReference>
<evidence type="ECO:0000256" key="9">
    <source>
        <dbReference type="SAM" id="Phobius"/>
    </source>
</evidence>
<dbReference type="Pfam" id="PF00005">
    <property type="entry name" value="ABC_tran"/>
    <property type="match status" value="2"/>
</dbReference>
<dbReference type="PANTHER" id="PTHR24221">
    <property type="entry name" value="ATP-BINDING CASSETTE SUB-FAMILY B"/>
    <property type="match status" value="1"/>
</dbReference>
<dbReference type="GO" id="GO:0034040">
    <property type="term" value="F:ATPase-coupled lipid transmembrane transporter activity"/>
    <property type="evidence" value="ECO:0007669"/>
    <property type="project" value="TreeGrafter"/>
</dbReference>
<feature type="transmembrane region" description="Helical" evidence="9">
    <location>
        <begin position="689"/>
        <end position="717"/>
    </location>
</feature>
<feature type="domain" description="ABC transmembrane type-1" evidence="11">
    <location>
        <begin position="79"/>
        <end position="336"/>
    </location>
</feature>
<evidence type="ECO:0000313" key="12">
    <source>
        <dbReference type="EMBL" id="PJM73954.1"/>
    </source>
</evidence>
<proteinExistence type="predicted"/>
<dbReference type="GO" id="GO:0005524">
    <property type="term" value="F:ATP binding"/>
    <property type="evidence" value="ECO:0007669"/>
    <property type="project" value="UniProtKB-KW"/>
</dbReference>
<feature type="transmembrane region" description="Helical" evidence="9">
    <location>
        <begin position="305"/>
        <end position="322"/>
    </location>
</feature>
<comment type="caution">
    <text evidence="12">The sequence shown here is derived from an EMBL/GenBank/DDBJ whole genome shotgun (WGS) entry which is preliminary data.</text>
</comment>
<evidence type="ECO:0000256" key="5">
    <source>
        <dbReference type="ARBA" id="ARBA00022741"/>
    </source>
</evidence>
<dbReference type="Gene3D" id="1.20.1560.10">
    <property type="entry name" value="ABC transporter type 1, transmembrane domain"/>
    <property type="match status" value="2"/>
</dbReference>
<dbReference type="PROSITE" id="PS50929">
    <property type="entry name" value="ABC_TM1F"/>
    <property type="match status" value="2"/>
</dbReference>
<accession>A0A2M9HAW6</accession>
<dbReference type="SMART" id="SM00382">
    <property type="entry name" value="AAA"/>
    <property type="match status" value="2"/>
</dbReference>
<feature type="domain" description="ABC transporter" evidence="10">
    <location>
        <begin position="1007"/>
        <end position="1281"/>
    </location>
</feature>
<evidence type="ECO:0000256" key="7">
    <source>
        <dbReference type="ARBA" id="ARBA00022989"/>
    </source>
</evidence>
<evidence type="ECO:0000256" key="2">
    <source>
        <dbReference type="ARBA" id="ARBA00022448"/>
    </source>
</evidence>
<dbReference type="InterPro" id="IPR027417">
    <property type="entry name" value="P-loop_NTPase"/>
</dbReference>
<feature type="domain" description="ABC transmembrane type-1" evidence="11">
    <location>
        <begin position="693"/>
        <end position="976"/>
    </location>
</feature>
<keyword evidence="4 9" id="KW-0812">Transmembrane</keyword>
<keyword evidence="3" id="KW-1003">Cell membrane</keyword>
<feature type="transmembrane region" description="Helical" evidence="9">
    <location>
        <begin position="831"/>
        <end position="852"/>
    </location>
</feature>
<feature type="transmembrane region" description="Helical" evidence="9">
    <location>
        <begin position="951"/>
        <end position="974"/>
    </location>
</feature>
<dbReference type="SUPFAM" id="SSF90123">
    <property type="entry name" value="ABC transporter transmembrane region"/>
    <property type="match status" value="2"/>
</dbReference>
<dbReference type="Proteomes" id="UP000229095">
    <property type="component" value="Unassembled WGS sequence"/>
</dbReference>
<keyword evidence="7 9" id="KW-1133">Transmembrane helix</keyword>
<evidence type="ECO:0000313" key="13">
    <source>
        <dbReference type="Proteomes" id="UP000229095"/>
    </source>
</evidence>
<dbReference type="InterPro" id="IPR003439">
    <property type="entry name" value="ABC_transporter-like_ATP-bd"/>
</dbReference>
<dbReference type="RefSeq" id="WP_100510097.1">
    <property type="nucleotide sequence ID" value="NZ_PEBI01000001.1"/>
</dbReference>
<keyword evidence="6 12" id="KW-0067">ATP-binding</keyword>
<dbReference type="GO" id="GO:0005886">
    <property type="term" value="C:plasma membrane"/>
    <property type="evidence" value="ECO:0007669"/>
    <property type="project" value="UniProtKB-SubCell"/>
</dbReference>
<evidence type="ECO:0000256" key="8">
    <source>
        <dbReference type="ARBA" id="ARBA00023136"/>
    </source>
</evidence>
<feature type="transmembrane region" description="Helical" evidence="9">
    <location>
        <begin position="21"/>
        <end position="43"/>
    </location>
</feature>
<evidence type="ECO:0000256" key="4">
    <source>
        <dbReference type="ARBA" id="ARBA00022692"/>
    </source>
</evidence>
<feature type="transmembrane region" description="Helical" evidence="9">
    <location>
        <begin position="723"/>
        <end position="742"/>
    </location>
</feature>
<organism evidence="12 13">
    <name type="scientific">Bifidobacterium primatium</name>
    <dbReference type="NCBI Taxonomy" id="2045438"/>
    <lineage>
        <taxon>Bacteria</taxon>
        <taxon>Bacillati</taxon>
        <taxon>Actinomycetota</taxon>
        <taxon>Actinomycetes</taxon>
        <taxon>Bifidobacteriales</taxon>
        <taxon>Bifidobacteriaceae</taxon>
        <taxon>Bifidobacterium</taxon>
    </lineage>
</organism>
<dbReference type="GO" id="GO:0016887">
    <property type="term" value="F:ATP hydrolysis activity"/>
    <property type="evidence" value="ECO:0007669"/>
    <property type="project" value="InterPro"/>
</dbReference>
<dbReference type="PROSITE" id="PS00211">
    <property type="entry name" value="ABC_TRANSPORTER_1"/>
    <property type="match status" value="1"/>
</dbReference>
<dbReference type="Gene3D" id="3.40.50.300">
    <property type="entry name" value="P-loop containing nucleotide triphosphate hydrolases"/>
    <property type="match status" value="2"/>
</dbReference>
<dbReference type="InterPro" id="IPR039421">
    <property type="entry name" value="Type_1_exporter"/>
</dbReference>
<evidence type="ECO:0000259" key="10">
    <source>
        <dbReference type="PROSITE" id="PS50893"/>
    </source>
</evidence>
<feature type="transmembrane region" description="Helical" evidence="9">
    <location>
        <begin position="88"/>
        <end position="105"/>
    </location>
</feature>
<dbReference type="PANTHER" id="PTHR24221:SF654">
    <property type="entry name" value="ATP-BINDING CASSETTE SUB-FAMILY B MEMBER 6"/>
    <property type="match status" value="1"/>
</dbReference>
<feature type="transmembrane region" description="Helical" evidence="9">
    <location>
        <begin position="191"/>
        <end position="214"/>
    </location>
</feature>
<dbReference type="CDD" id="cd18781">
    <property type="entry name" value="ABC_6TM_AarD_CydDC_like"/>
    <property type="match status" value="1"/>
</dbReference>
<evidence type="ECO:0000259" key="11">
    <source>
        <dbReference type="PROSITE" id="PS50929"/>
    </source>
</evidence>
<keyword evidence="13" id="KW-1185">Reference proteome</keyword>
<keyword evidence="5" id="KW-0547">Nucleotide-binding</keyword>
<gene>
    <name evidence="12" type="ORF">CS006_02025</name>
</gene>
<keyword evidence="2" id="KW-0813">Transport</keyword>
<dbReference type="GO" id="GO:0140359">
    <property type="term" value="F:ABC-type transporter activity"/>
    <property type="evidence" value="ECO:0007669"/>
    <property type="project" value="InterPro"/>
</dbReference>
<dbReference type="Pfam" id="PF00664">
    <property type="entry name" value="ABC_membrane"/>
    <property type="match status" value="2"/>
</dbReference>
<reference evidence="12 13" key="1">
    <citation type="submission" date="2017-10" db="EMBL/GenBank/DDBJ databases">
        <title>Draft genome sequences of strains TRE 1, TRE 9, TRE H and TRI 7, isolated from tamarins, belonging to four potential novel Bifidobacterium species.</title>
        <authorList>
            <person name="Mattarelli P."/>
            <person name="Modesto M."/>
            <person name="Puglisi E."/>
            <person name="Morelli L."/>
            <person name="Spezio C."/>
            <person name="Bonetti A."/>
            <person name="Sandri C."/>
        </authorList>
    </citation>
    <scope>NUCLEOTIDE SEQUENCE [LARGE SCALE GENOMIC DNA]</scope>
    <source>
        <strain evidence="13">TRE1</strain>
    </source>
</reference>
<evidence type="ECO:0000256" key="1">
    <source>
        <dbReference type="ARBA" id="ARBA00004651"/>
    </source>
</evidence>
<dbReference type="EMBL" id="PEBI01000001">
    <property type="protein sequence ID" value="PJM73954.1"/>
    <property type="molecule type" value="Genomic_DNA"/>
</dbReference>